<reference evidence="2 3" key="1">
    <citation type="submission" date="2018-03" db="EMBL/GenBank/DDBJ databases">
        <title>Aeromonas veronii whole genome sequencing and analysis.</title>
        <authorList>
            <person name="Xie H."/>
            <person name="Liu T."/>
            <person name="Wang K."/>
        </authorList>
    </citation>
    <scope>NUCLEOTIDE SEQUENCE [LARGE SCALE GENOMIC DNA]</scope>
    <source>
        <strain evidence="2 3">XH.VA.1</strain>
    </source>
</reference>
<organism evidence="2 3">
    <name type="scientific">Aeromonas veronii</name>
    <dbReference type="NCBI Taxonomy" id="654"/>
    <lineage>
        <taxon>Bacteria</taxon>
        <taxon>Pseudomonadati</taxon>
        <taxon>Pseudomonadota</taxon>
        <taxon>Gammaproteobacteria</taxon>
        <taxon>Aeromonadales</taxon>
        <taxon>Aeromonadaceae</taxon>
        <taxon>Aeromonas</taxon>
    </lineage>
</organism>
<comment type="caution">
    <text evidence="2">The sequence shown here is derived from an EMBL/GenBank/DDBJ whole genome shotgun (WGS) entry which is preliminary data.</text>
</comment>
<protein>
    <recommendedName>
        <fullName evidence="1">GmrSD restriction endonucleases N-terminal domain-containing protein</fullName>
    </recommendedName>
</protein>
<accession>A0A2T4MWX9</accession>
<evidence type="ECO:0000313" key="3">
    <source>
        <dbReference type="Proteomes" id="UP000241986"/>
    </source>
</evidence>
<dbReference type="Pfam" id="PF03235">
    <property type="entry name" value="GmrSD_N"/>
    <property type="match status" value="1"/>
</dbReference>
<dbReference type="Proteomes" id="UP000241986">
    <property type="component" value="Unassembled WGS sequence"/>
</dbReference>
<dbReference type="AlphaFoldDB" id="A0A2T4MWX9"/>
<dbReference type="RefSeq" id="WP_107684679.1">
    <property type="nucleotide sequence ID" value="NZ_PZKL01000045.1"/>
</dbReference>
<sequence length="211" mass="24478">MNQLDILKPVIQEIRNNPFSRCQSGYTLYVNDFLIELAATLDRNEVRDNPLFNKLTKELTEDEVKIVWSHIANSIPGFQRDNDKWTEERQSKYIWNLLRGNKGQAIILYNTKDNEAKWWILDGLQRITAIVRFLTDETFFVKTKYGDFNCAQLRASTPAEHVPSVGSVLISKNNFESHVSACEHYIEINEGITHSEKDIQRARDFIAANKK</sequence>
<evidence type="ECO:0000259" key="1">
    <source>
        <dbReference type="Pfam" id="PF03235"/>
    </source>
</evidence>
<name>A0A2T4MWX9_AERVE</name>
<gene>
    <name evidence="2" type="ORF">DAA48_21695</name>
</gene>
<proteinExistence type="predicted"/>
<evidence type="ECO:0000313" key="2">
    <source>
        <dbReference type="EMBL" id="PTH79054.1"/>
    </source>
</evidence>
<dbReference type="EMBL" id="PZKL01000045">
    <property type="protein sequence ID" value="PTH79054.1"/>
    <property type="molecule type" value="Genomic_DNA"/>
</dbReference>
<dbReference type="InterPro" id="IPR004919">
    <property type="entry name" value="GmrSD_N"/>
</dbReference>
<feature type="domain" description="GmrSD restriction endonucleases N-terminal" evidence="1">
    <location>
        <begin position="73"/>
        <end position="155"/>
    </location>
</feature>